<reference evidence="2" key="1">
    <citation type="submission" date="2022-07" db="EMBL/GenBank/DDBJ databases">
        <title>Phylogenomic reconstructions and comparative analyses of Kickxellomycotina fungi.</title>
        <authorList>
            <person name="Reynolds N.K."/>
            <person name="Stajich J.E."/>
            <person name="Barry K."/>
            <person name="Grigoriev I.V."/>
            <person name="Crous P."/>
            <person name="Smith M.E."/>
        </authorList>
    </citation>
    <scope>NUCLEOTIDE SEQUENCE</scope>
    <source>
        <strain evidence="2">RSA 476</strain>
    </source>
</reference>
<feature type="region of interest" description="Disordered" evidence="1">
    <location>
        <begin position="1"/>
        <end position="48"/>
    </location>
</feature>
<evidence type="ECO:0000313" key="3">
    <source>
        <dbReference type="Proteomes" id="UP001140074"/>
    </source>
</evidence>
<comment type="caution">
    <text evidence="2">The sequence shown here is derived from an EMBL/GenBank/DDBJ whole genome shotgun (WGS) entry which is preliminary data.</text>
</comment>
<evidence type="ECO:0000256" key="1">
    <source>
        <dbReference type="SAM" id="MobiDB-lite"/>
    </source>
</evidence>
<protein>
    <submittedName>
        <fullName evidence="2">Uncharacterized protein</fullName>
    </submittedName>
</protein>
<proteinExistence type="predicted"/>
<feature type="compositionally biased region" description="Polar residues" evidence="1">
    <location>
        <begin position="178"/>
        <end position="200"/>
    </location>
</feature>
<dbReference type="Proteomes" id="UP001140074">
    <property type="component" value="Unassembled WGS sequence"/>
</dbReference>
<feature type="compositionally biased region" description="Polar residues" evidence="1">
    <location>
        <begin position="19"/>
        <end position="43"/>
    </location>
</feature>
<dbReference type="AlphaFoldDB" id="A0A9W8IN74"/>
<dbReference type="EMBL" id="JANBUY010000008">
    <property type="protein sequence ID" value="KAJ2867986.1"/>
    <property type="molecule type" value="Genomic_DNA"/>
</dbReference>
<gene>
    <name evidence="2" type="ORF">GGH94_000406</name>
</gene>
<sequence length="366" mass="41013">MRKRKPASRPAQLVRAAGQQVNSATTQAFSTQPPAFSSATKEGQPQYEAGWGNRQAQFEAAWSERETQYATAWNERRARFEAAWKEQQAQVEAALNEQQALFETLWSGKQALYQSAWDEQQAKFDAAWKERHAYFEAVWKEQQTQYESSWKERQVQIEAALKLVIAPTRSVGPEVPCTRSQPELKQQAAQTPTQKSTQDATDQMLCQLQKQGALLQAKFAEPLEKYTAHEESQDFATAVTQEHNKVRSMFADLTLNNIESSKRALEQLSHFANESERPSALVSAVDEALTEQIKLEPVANTAIAETVAEPPELKIVAASNATEAEELKAQISLRLDAINKSKDGMSALESTLLKSLAKDEKVRKKT</sequence>
<name>A0A9W8IN74_9FUNG</name>
<evidence type="ECO:0000313" key="2">
    <source>
        <dbReference type="EMBL" id="KAJ2867986.1"/>
    </source>
</evidence>
<accession>A0A9W8IN74</accession>
<keyword evidence="3" id="KW-1185">Reference proteome</keyword>
<feature type="region of interest" description="Disordered" evidence="1">
    <location>
        <begin position="172"/>
        <end position="200"/>
    </location>
</feature>
<organism evidence="2 3">
    <name type="scientific">Coemansia aciculifera</name>
    <dbReference type="NCBI Taxonomy" id="417176"/>
    <lineage>
        <taxon>Eukaryota</taxon>
        <taxon>Fungi</taxon>
        <taxon>Fungi incertae sedis</taxon>
        <taxon>Zoopagomycota</taxon>
        <taxon>Kickxellomycotina</taxon>
        <taxon>Kickxellomycetes</taxon>
        <taxon>Kickxellales</taxon>
        <taxon>Kickxellaceae</taxon>
        <taxon>Coemansia</taxon>
    </lineage>
</organism>